<dbReference type="InterPro" id="IPR014710">
    <property type="entry name" value="RmlC-like_jellyroll"/>
</dbReference>
<keyword evidence="4" id="KW-1185">Reference proteome</keyword>
<organism evidence="3 4">
    <name type="scientific">Motilibacter deserti</name>
    <dbReference type="NCBI Taxonomy" id="2714956"/>
    <lineage>
        <taxon>Bacteria</taxon>
        <taxon>Bacillati</taxon>
        <taxon>Actinomycetota</taxon>
        <taxon>Actinomycetes</taxon>
        <taxon>Motilibacterales</taxon>
        <taxon>Motilibacteraceae</taxon>
        <taxon>Motilibacter</taxon>
    </lineage>
</organism>
<name>A0ABX0GR66_9ACTN</name>
<dbReference type="SUPFAM" id="SSF47413">
    <property type="entry name" value="lambda repressor-like DNA-binding domains"/>
    <property type="match status" value="1"/>
</dbReference>
<dbReference type="CDD" id="cd02209">
    <property type="entry name" value="cupin_XRE_C"/>
    <property type="match status" value="1"/>
</dbReference>
<protein>
    <submittedName>
        <fullName evidence="3">Helix-turn-helix domain-containing protein</fullName>
    </submittedName>
</protein>
<accession>A0ABX0GR66</accession>
<feature type="domain" description="HTH cro/C1-type" evidence="2">
    <location>
        <begin position="17"/>
        <end position="71"/>
    </location>
</feature>
<dbReference type="InterPro" id="IPR010982">
    <property type="entry name" value="Lambda_DNA-bd_dom_sf"/>
</dbReference>
<evidence type="ECO:0000259" key="2">
    <source>
        <dbReference type="PROSITE" id="PS50943"/>
    </source>
</evidence>
<keyword evidence="1" id="KW-0238">DNA-binding</keyword>
<gene>
    <name evidence="3" type="ORF">G9H71_00480</name>
</gene>
<comment type="caution">
    <text evidence="3">The sequence shown here is derived from an EMBL/GenBank/DDBJ whole genome shotgun (WGS) entry which is preliminary data.</text>
</comment>
<evidence type="ECO:0000313" key="3">
    <source>
        <dbReference type="EMBL" id="NHC12256.1"/>
    </source>
</evidence>
<dbReference type="EMBL" id="JAANNP010000001">
    <property type="protein sequence ID" value="NHC12256.1"/>
    <property type="molecule type" value="Genomic_DNA"/>
</dbReference>
<proteinExistence type="predicted"/>
<dbReference type="CDD" id="cd00093">
    <property type="entry name" value="HTH_XRE"/>
    <property type="match status" value="1"/>
</dbReference>
<dbReference type="InterPro" id="IPR050807">
    <property type="entry name" value="TransReg_Diox_bact_type"/>
</dbReference>
<dbReference type="SUPFAM" id="SSF51182">
    <property type="entry name" value="RmlC-like cupins"/>
    <property type="match status" value="1"/>
</dbReference>
<dbReference type="Proteomes" id="UP000800981">
    <property type="component" value="Unassembled WGS sequence"/>
</dbReference>
<dbReference type="PANTHER" id="PTHR46797">
    <property type="entry name" value="HTH-TYPE TRANSCRIPTIONAL REGULATOR"/>
    <property type="match status" value="1"/>
</dbReference>
<reference evidence="3 4" key="1">
    <citation type="submission" date="2020-03" db="EMBL/GenBank/DDBJ databases">
        <title>Two novel Motilibacter sp.</title>
        <authorList>
            <person name="Liu S."/>
        </authorList>
    </citation>
    <scope>NUCLEOTIDE SEQUENCE [LARGE SCALE GENOMIC DNA]</scope>
    <source>
        <strain evidence="3 4">E257</strain>
    </source>
</reference>
<sequence length="182" mass="18438">MDEPAKSASPTAVGARIRALRTERGLSLSRLAADAGIGKATLSGLEAGTRNARLETLYAVAAQLGVPLGALLAGPGSSDPAPSVAGDAVTGTLLRSFADPGMTTELYRLDVRPGAVQSSPAHPRGTAEHLLVFRGTLRVGPPGAEVEVAAGGFVALATDRPHTYAAVGDEPVEAALVIRQPT</sequence>
<evidence type="ECO:0000313" key="4">
    <source>
        <dbReference type="Proteomes" id="UP000800981"/>
    </source>
</evidence>
<dbReference type="RefSeq" id="WP_166276329.1">
    <property type="nucleotide sequence ID" value="NZ_JAANNP010000001.1"/>
</dbReference>
<dbReference type="PANTHER" id="PTHR46797:SF1">
    <property type="entry name" value="METHYLPHOSPHONATE SYNTHASE"/>
    <property type="match status" value="1"/>
</dbReference>
<dbReference type="InterPro" id="IPR011051">
    <property type="entry name" value="RmlC_Cupin_sf"/>
</dbReference>
<evidence type="ECO:0000256" key="1">
    <source>
        <dbReference type="ARBA" id="ARBA00023125"/>
    </source>
</evidence>
<dbReference type="Pfam" id="PF07883">
    <property type="entry name" value="Cupin_2"/>
    <property type="match status" value="1"/>
</dbReference>
<dbReference type="Gene3D" id="2.60.120.10">
    <property type="entry name" value="Jelly Rolls"/>
    <property type="match status" value="1"/>
</dbReference>
<dbReference type="PROSITE" id="PS50943">
    <property type="entry name" value="HTH_CROC1"/>
    <property type="match status" value="1"/>
</dbReference>
<dbReference type="SMART" id="SM00530">
    <property type="entry name" value="HTH_XRE"/>
    <property type="match status" value="1"/>
</dbReference>
<dbReference type="InterPro" id="IPR001387">
    <property type="entry name" value="Cro/C1-type_HTH"/>
</dbReference>
<dbReference type="Pfam" id="PF01381">
    <property type="entry name" value="HTH_3"/>
    <property type="match status" value="1"/>
</dbReference>
<dbReference type="Gene3D" id="1.10.260.40">
    <property type="entry name" value="lambda repressor-like DNA-binding domains"/>
    <property type="match status" value="1"/>
</dbReference>
<dbReference type="InterPro" id="IPR013096">
    <property type="entry name" value="Cupin_2"/>
</dbReference>